<dbReference type="AlphaFoldDB" id="A0A1R3JLV9"/>
<evidence type="ECO:0000313" key="1">
    <source>
        <dbReference type="EMBL" id="OMO95803.1"/>
    </source>
</evidence>
<accession>A0A1R3JLV9</accession>
<comment type="caution">
    <text evidence="1">The sequence shown here is derived from an EMBL/GenBank/DDBJ whole genome shotgun (WGS) entry which is preliminary data.</text>
</comment>
<evidence type="ECO:0000313" key="2">
    <source>
        <dbReference type="Proteomes" id="UP000187203"/>
    </source>
</evidence>
<proteinExistence type="predicted"/>
<dbReference type="EMBL" id="AWUE01015774">
    <property type="protein sequence ID" value="OMO95803.1"/>
    <property type="molecule type" value="Genomic_DNA"/>
</dbReference>
<reference evidence="2" key="1">
    <citation type="submission" date="2013-09" db="EMBL/GenBank/DDBJ databases">
        <title>Corchorus olitorius genome sequencing.</title>
        <authorList>
            <person name="Alam M."/>
            <person name="Haque M.S."/>
            <person name="Islam M.S."/>
            <person name="Emdad E.M."/>
            <person name="Islam M.M."/>
            <person name="Ahmed B."/>
            <person name="Halim A."/>
            <person name="Hossen Q.M.M."/>
            <person name="Hossain M.Z."/>
            <person name="Ahmed R."/>
            <person name="Khan M.M."/>
            <person name="Islam R."/>
            <person name="Rashid M.M."/>
            <person name="Khan S.A."/>
            <person name="Rahman M.S."/>
            <person name="Alam M."/>
            <person name="Yahiya A.S."/>
            <person name="Khan M.S."/>
            <person name="Azam M.S."/>
            <person name="Haque T."/>
            <person name="Lashkar M.Z.H."/>
            <person name="Akhand A.I."/>
            <person name="Morshed G."/>
            <person name="Roy S."/>
            <person name="Uddin K.S."/>
            <person name="Rabeya T."/>
            <person name="Hossain A.S."/>
            <person name="Chowdhury A."/>
            <person name="Snigdha A.R."/>
            <person name="Mortoza M.S."/>
            <person name="Matin S.A."/>
            <person name="Hoque S.M.E."/>
            <person name="Islam M.K."/>
            <person name="Roy D.K."/>
            <person name="Haider R."/>
            <person name="Moosa M.M."/>
            <person name="Elias S.M."/>
            <person name="Hasan A.M."/>
            <person name="Jahan S."/>
            <person name="Shafiuddin M."/>
            <person name="Mahmood N."/>
            <person name="Shommy N.S."/>
        </authorList>
    </citation>
    <scope>NUCLEOTIDE SEQUENCE [LARGE SCALE GENOMIC DNA]</scope>
    <source>
        <strain evidence="2">cv. O-4</strain>
    </source>
</reference>
<keyword evidence="2" id="KW-1185">Reference proteome</keyword>
<sequence length="39" mass="4253">MGCFVAHRNLDPIPVAGILAGCCWPNWPADQSARPWQAC</sequence>
<gene>
    <name evidence="1" type="ORF">COLO4_15671</name>
</gene>
<protein>
    <submittedName>
        <fullName evidence="1">Uncharacterized protein</fullName>
    </submittedName>
</protein>
<name>A0A1R3JLV9_9ROSI</name>
<organism evidence="1 2">
    <name type="scientific">Corchorus olitorius</name>
    <dbReference type="NCBI Taxonomy" id="93759"/>
    <lineage>
        <taxon>Eukaryota</taxon>
        <taxon>Viridiplantae</taxon>
        <taxon>Streptophyta</taxon>
        <taxon>Embryophyta</taxon>
        <taxon>Tracheophyta</taxon>
        <taxon>Spermatophyta</taxon>
        <taxon>Magnoliopsida</taxon>
        <taxon>eudicotyledons</taxon>
        <taxon>Gunneridae</taxon>
        <taxon>Pentapetalae</taxon>
        <taxon>rosids</taxon>
        <taxon>malvids</taxon>
        <taxon>Malvales</taxon>
        <taxon>Malvaceae</taxon>
        <taxon>Grewioideae</taxon>
        <taxon>Apeibeae</taxon>
        <taxon>Corchorus</taxon>
    </lineage>
</organism>
<dbReference type="Proteomes" id="UP000187203">
    <property type="component" value="Unassembled WGS sequence"/>
</dbReference>